<sequence>MNKLTKGAIAGAAGLTLLLGGGTTFALWNSSAEVSGGTIVAGNLAVAPSMVDGVEAVGTWIVKDGTAAGRAIPVLSNFTASPGDVLVYTKSMHITASGDNLVAELALAPGSIVASETSVPADVNLAEYLVGTAVLTADGTGISDNYFEAYRMVTTGPTKYVVTPGTGVVDEDVTVEVTITFPNGALGLENTMMLGSVALQDMAVTLTQQ</sequence>
<dbReference type="NCBIfam" id="TIGR04089">
    <property type="entry name" value="exp_by_SipW_III"/>
    <property type="match status" value="1"/>
</dbReference>
<dbReference type="RefSeq" id="WP_104196836.1">
    <property type="nucleotide sequence ID" value="NZ_SOGT01000008.1"/>
</dbReference>
<dbReference type="AlphaFoldDB" id="A0A4R8ZHT3"/>
<dbReference type="InterPro" id="IPR000535">
    <property type="entry name" value="MSP_dom"/>
</dbReference>
<dbReference type="PROSITE" id="PS50202">
    <property type="entry name" value="MSP"/>
    <property type="match status" value="1"/>
</dbReference>
<accession>A0A4R8ZHT3</accession>
<dbReference type="InterPro" id="IPR008962">
    <property type="entry name" value="PapD-like_sf"/>
</dbReference>
<evidence type="ECO:0000259" key="1">
    <source>
        <dbReference type="PROSITE" id="PS50202"/>
    </source>
</evidence>
<proteinExistence type="predicted"/>
<feature type="domain" description="MSP" evidence="1">
    <location>
        <begin position="104"/>
        <end position="209"/>
    </location>
</feature>
<dbReference type="InterPro" id="IPR024006">
    <property type="entry name" value="Alt_signal_exp_actinobact"/>
</dbReference>
<dbReference type="EMBL" id="SOGT01000008">
    <property type="protein sequence ID" value="TFD26556.1"/>
    <property type="molecule type" value="Genomic_DNA"/>
</dbReference>
<organism evidence="2 3">
    <name type="scientific">Cryobacterium lyxosi</name>
    <dbReference type="NCBI Taxonomy" id="1259228"/>
    <lineage>
        <taxon>Bacteria</taxon>
        <taxon>Bacillati</taxon>
        <taxon>Actinomycetota</taxon>
        <taxon>Actinomycetes</taxon>
        <taxon>Micrococcales</taxon>
        <taxon>Microbacteriaceae</taxon>
        <taxon>Cryobacterium</taxon>
    </lineage>
</organism>
<name>A0A4R8ZHT3_9MICO</name>
<dbReference type="InterPro" id="IPR023833">
    <property type="entry name" value="Signal_pept_SipW-depend-type"/>
</dbReference>
<dbReference type="SUPFAM" id="SSF49354">
    <property type="entry name" value="PapD-like"/>
    <property type="match status" value="1"/>
</dbReference>
<keyword evidence="3" id="KW-1185">Reference proteome</keyword>
<dbReference type="OrthoDB" id="4466954at2"/>
<gene>
    <name evidence="2" type="ORF">E3T27_07145</name>
</gene>
<reference evidence="2 3" key="1">
    <citation type="submission" date="2019-03" db="EMBL/GenBank/DDBJ databases">
        <title>Genomics of glacier-inhabiting Cryobacterium strains.</title>
        <authorList>
            <person name="Liu Q."/>
            <person name="Xin Y.-H."/>
        </authorList>
    </citation>
    <scope>NUCLEOTIDE SEQUENCE [LARGE SCALE GENOMIC DNA]</scope>
    <source>
        <strain evidence="2 3">TMT1-1</strain>
    </source>
</reference>
<evidence type="ECO:0000313" key="2">
    <source>
        <dbReference type="EMBL" id="TFD26556.1"/>
    </source>
</evidence>
<dbReference type="NCBIfam" id="TIGR04088">
    <property type="entry name" value="cognate_SipW"/>
    <property type="match status" value="1"/>
</dbReference>
<comment type="caution">
    <text evidence="2">The sequence shown here is derived from an EMBL/GenBank/DDBJ whole genome shotgun (WGS) entry which is preliminary data.</text>
</comment>
<protein>
    <submittedName>
        <fullName evidence="2">Alternate-type signal peptide domain-containing protein</fullName>
    </submittedName>
</protein>
<evidence type="ECO:0000313" key="3">
    <source>
        <dbReference type="Proteomes" id="UP000298424"/>
    </source>
</evidence>
<dbReference type="Proteomes" id="UP000298424">
    <property type="component" value="Unassembled WGS sequence"/>
</dbReference>